<protein>
    <submittedName>
        <fullName evidence="2">DUF2628 domain-containing protein</fullName>
    </submittedName>
</protein>
<proteinExistence type="predicted"/>
<feature type="transmembrane region" description="Helical" evidence="1">
    <location>
        <begin position="47"/>
        <end position="64"/>
    </location>
</feature>
<dbReference type="RefSeq" id="WP_291674023.1">
    <property type="nucleotide sequence ID" value="NZ_JBHSLV010000072.1"/>
</dbReference>
<keyword evidence="1" id="KW-0472">Membrane</keyword>
<accession>A0ABW0HJ97</accession>
<name>A0ABW0HJ97_9HYPH</name>
<reference evidence="3" key="1">
    <citation type="journal article" date="2019" name="Int. J. Syst. Evol. Microbiol.">
        <title>The Global Catalogue of Microorganisms (GCM) 10K type strain sequencing project: providing services to taxonomists for standard genome sequencing and annotation.</title>
        <authorList>
            <consortium name="The Broad Institute Genomics Platform"/>
            <consortium name="The Broad Institute Genome Sequencing Center for Infectious Disease"/>
            <person name="Wu L."/>
            <person name="Ma J."/>
        </authorList>
    </citation>
    <scope>NUCLEOTIDE SEQUENCE [LARGE SCALE GENOMIC DNA]</scope>
    <source>
        <strain evidence="3">CGMCC 1.16326</strain>
    </source>
</reference>
<gene>
    <name evidence="2" type="ORF">ACFPPC_28645</name>
</gene>
<dbReference type="Proteomes" id="UP001596104">
    <property type="component" value="Unassembled WGS sequence"/>
</dbReference>
<evidence type="ECO:0000256" key="1">
    <source>
        <dbReference type="SAM" id="Phobius"/>
    </source>
</evidence>
<keyword evidence="1" id="KW-1133">Transmembrane helix</keyword>
<sequence length="161" mass="17650">MAFYQALIPPPGAGGLREEVEQARLLPESFTFSAFVFGGVWLLYKRLWLAFILYALVWGGLVYAQRQLGFAVGAVVLSQLALGLFLGFEGQNLIARKLLRKGWRMVDVVEAPDLSSAERRFFERALPVGAPPRIVETVPAPARFASSSAPVIGLFPEANGR</sequence>
<dbReference type="EMBL" id="JBHSLV010000072">
    <property type="protein sequence ID" value="MFC5396620.1"/>
    <property type="molecule type" value="Genomic_DNA"/>
</dbReference>
<keyword evidence="1" id="KW-0812">Transmembrane</keyword>
<comment type="caution">
    <text evidence="2">The sequence shown here is derived from an EMBL/GenBank/DDBJ whole genome shotgun (WGS) entry which is preliminary data.</text>
</comment>
<evidence type="ECO:0000313" key="3">
    <source>
        <dbReference type="Proteomes" id="UP001596104"/>
    </source>
</evidence>
<dbReference type="Pfam" id="PF10947">
    <property type="entry name" value="DUF2628"/>
    <property type="match status" value="1"/>
</dbReference>
<evidence type="ECO:0000313" key="2">
    <source>
        <dbReference type="EMBL" id="MFC5396620.1"/>
    </source>
</evidence>
<organism evidence="2 3">
    <name type="scientific">Bosea vestrisii</name>
    <dbReference type="NCBI Taxonomy" id="151416"/>
    <lineage>
        <taxon>Bacteria</taxon>
        <taxon>Pseudomonadati</taxon>
        <taxon>Pseudomonadota</taxon>
        <taxon>Alphaproteobacteria</taxon>
        <taxon>Hyphomicrobiales</taxon>
        <taxon>Boseaceae</taxon>
        <taxon>Bosea</taxon>
    </lineage>
</organism>
<keyword evidence="3" id="KW-1185">Reference proteome</keyword>
<dbReference type="InterPro" id="IPR024399">
    <property type="entry name" value="DUF2628"/>
</dbReference>
<feature type="transmembrane region" description="Helical" evidence="1">
    <location>
        <begin position="70"/>
        <end position="88"/>
    </location>
</feature>